<dbReference type="AlphaFoldDB" id="X0TMY9"/>
<reference evidence="1" key="1">
    <citation type="journal article" date="2014" name="Front. Microbiol.">
        <title>High frequency of phylogenetically diverse reductive dehalogenase-homologous genes in deep subseafloor sedimentary metagenomes.</title>
        <authorList>
            <person name="Kawai M."/>
            <person name="Futagami T."/>
            <person name="Toyoda A."/>
            <person name="Takaki Y."/>
            <person name="Nishi S."/>
            <person name="Hori S."/>
            <person name="Arai W."/>
            <person name="Tsubouchi T."/>
            <person name="Morono Y."/>
            <person name="Uchiyama I."/>
            <person name="Ito T."/>
            <person name="Fujiyama A."/>
            <person name="Inagaki F."/>
            <person name="Takami H."/>
        </authorList>
    </citation>
    <scope>NUCLEOTIDE SEQUENCE</scope>
    <source>
        <strain evidence="1">Expedition CK06-06</strain>
    </source>
</reference>
<feature type="non-terminal residue" evidence="1">
    <location>
        <position position="1"/>
    </location>
</feature>
<dbReference type="SUPFAM" id="SSF52540">
    <property type="entry name" value="P-loop containing nucleoside triphosphate hydrolases"/>
    <property type="match status" value="1"/>
</dbReference>
<dbReference type="InterPro" id="IPR027417">
    <property type="entry name" value="P-loop_NTPase"/>
</dbReference>
<feature type="non-terminal residue" evidence="1">
    <location>
        <position position="205"/>
    </location>
</feature>
<protein>
    <recommendedName>
        <fullName evidence="2">NB-ARC domain-containing protein</fullName>
    </recommendedName>
</protein>
<evidence type="ECO:0008006" key="2">
    <source>
        <dbReference type="Google" id="ProtNLM"/>
    </source>
</evidence>
<proteinExistence type="predicted"/>
<dbReference type="PANTHER" id="PTHR47691">
    <property type="entry name" value="REGULATOR-RELATED"/>
    <property type="match status" value="1"/>
</dbReference>
<dbReference type="PANTHER" id="PTHR47691:SF3">
    <property type="entry name" value="HTH-TYPE TRANSCRIPTIONAL REGULATOR RV0890C-RELATED"/>
    <property type="match status" value="1"/>
</dbReference>
<gene>
    <name evidence="1" type="ORF">S01H1_22414</name>
</gene>
<accession>X0TMY9</accession>
<evidence type="ECO:0000313" key="1">
    <source>
        <dbReference type="EMBL" id="GAF88641.1"/>
    </source>
</evidence>
<comment type="caution">
    <text evidence="1">The sequence shown here is derived from an EMBL/GenBank/DDBJ whole genome shotgun (WGS) entry which is preliminary data.</text>
</comment>
<dbReference type="EMBL" id="BARS01012644">
    <property type="protein sequence ID" value="GAF88641.1"/>
    <property type="molecule type" value="Genomic_DNA"/>
</dbReference>
<name>X0TMY9_9ZZZZ</name>
<organism evidence="1">
    <name type="scientific">marine sediment metagenome</name>
    <dbReference type="NCBI Taxonomy" id="412755"/>
    <lineage>
        <taxon>unclassified sequences</taxon>
        <taxon>metagenomes</taxon>
        <taxon>ecological metagenomes</taxon>
    </lineage>
</organism>
<sequence>GLQLIETIKIYLLEKHTLLLLDNFEQILDAAPLVGELLSSSPGLYILVTSREALHIYGEHEYSVPPLPLPDLDRIETPGILSQNESVQLFQQRAKAVKPGFEITSENAPIIAEICVRLDGLPLAIELAAARSKLLSPEMMRSRLESRLATLTIGSRDVHPRLQTLRGTLDWSYDLLDDGERTLFARLSVFQGGRTIESVKAVCAP</sequence>